<gene>
    <name evidence="2" type="ORF">rCG_45151</name>
</gene>
<evidence type="ECO:0000313" key="3">
    <source>
        <dbReference type="Proteomes" id="UP000234681"/>
    </source>
</evidence>
<sequence>MPVGSPASSTTAAAPGEERKAEAKKGRIWGNLMVIWALVFLT</sequence>
<organism evidence="2 3">
    <name type="scientific">Rattus norvegicus</name>
    <name type="common">Rat</name>
    <dbReference type="NCBI Taxonomy" id="10116"/>
    <lineage>
        <taxon>Eukaryota</taxon>
        <taxon>Metazoa</taxon>
        <taxon>Chordata</taxon>
        <taxon>Craniata</taxon>
        <taxon>Vertebrata</taxon>
        <taxon>Euteleostomi</taxon>
        <taxon>Mammalia</taxon>
        <taxon>Eutheria</taxon>
        <taxon>Euarchontoglires</taxon>
        <taxon>Glires</taxon>
        <taxon>Rodentia</taxon>
        <taxon>Myomorpha</taxon>
        <taxon>Muroidea</taxon>
        <taxon>Muridae</taxon>
        <taxon>Murinae</taxon>
        <taxon>Rattus</taxon>
    </lineage>
</organism>
<reference evidence="3" key="1">
    <citation type="submission" date="2005-09" db="EMBL/GenBank/DDBJ databases">
        <authorList>
            <person name="Mural R.J."/>
            <person name="Li P.W."/>
            <person name="Adams M.D."/>
            <person name="Amanatides P.G."/>
            <person name="Baden-Tillson H."/>
            <person name="Barnstead M."/>
            <person name="Chin S.H."/>
            <person name="Dew I."/>
            <person name="Evans C.A."/>
            <person name="Ferriera S."/>
            <person name="Flanigan M."/>
            <person name="Fosler C."/>
            <person name="Glodek A."/>
            <person name="Gu Z."/>
            <person name="Holt R.A."/>
            <person name="Jennings D."/>
            <person name="Kraft C.L."/>
            <person name="Lu F."/>
            <person name="Nguyen T."/>
            <person name="Nusskern D.R."/>
            <person name="Pfannkoch C.M."/>
            <person name="Sitter C."/>
            <person name="Sutton G.G."/>
            <person name="Venter J.C."/>
            <person name="Wang Z."/>
            <person name="Woodage T."/>
            <person name="Zheng X.H."/>
            <person name="Zhong F."/>
        </authorList>
    </citation>
    <scope>NUCLEOTIDE SEQUENCE [LARGE SCALE GENOMIC DNA]</scope>
    <source>
        <strain>BN</strain>
        <strain evidence="3">Sprague-Dawley</strain>
    </source>
</reference>
<dbReference type="Proteomes" id="UP000234681">
    <property type="component" value="Chromosome 17"/>
</dbReference>
<dbReference type="AlphaFoldDB" id="A6KLI1"/>
<protein>
    <submittedName>
        <fullName evidence="2">RCG45151</fullName>
    </submittedName>
</protein>
<accession>A6KLI1</accession>
<feature type="non-terminal residue" evidence="2">
    <location>
        <position position="42"/>
    </location>
</feature>
<dbReference type="EMBL" id="CH474064">
    <property type="protein sequence ID" value="EDL86526.1"/>
    <property type="molecule type" value="Genomic_DNA"/>
</dbReference>
<evidence type="ECO:0000313" key="2">
    <source>
        <dbReference type="EMBL" id="EDL86526.1"/>
    </source>
</evidence>
<feature type="region of interest" description="Disordered" evidence="1">
    <location>
        <begin position="1"/>
        <end position="23"/>
    </location>
</feature>
<evidence type="ECO:0000256" key="1">
    <source>
        <dbReference type="SAM" id="MobiDB-lite"/>
    </source>
</evidence>
<proteinExistence type="predicted"/>
<name>A6KLI1_RAT</name>
<feature type="compositionally biased region" description="Low complexity" evidence="1">
    <location>
        <begin position="1"/>
        <end position="15"/>
    </location>
</feature>